<sequence length="415" mass="47227">MNKSVINLLVLSLIIICAFGTVKGQISQPKKCVFIILDGISADALEQVATPTLDDIADIGGYTRAYVGGSPGTYSETPTISAVGYNSLLTATWANKHNVWGNGIKAPNYFYWNIFRLALHHNEEFKTAIFSTWLDNRTKLIGEGLSEAGGINLDYAFDGFELDTINFPHDEQRKFIFNIDEHVSKEASRYIKNEGPDLSWVYLEFTDDIGHKFGDSPQFHDAIRLADKQVKRIWEAIRFREKQFNEDWMIMITTDHGRDKATGKHHGGQSERERLTWIVTNHANLNQRFQDRPGVVDIMPSMCRHMSIEIPTSIKQEIDGVPFVGKTSIGNLTAKKTDHKIQLNWKPYDIDGEVEIFLTTTNHFKKGKSDNYQKVGTTLVKDGRFTLDVKNNPSDFYKILIKAPHNWLNVWVVDE</sequence>
<evidence type="ECO:0000313" key="2">
    <source>
        <dbReference type="Proteomes" id="UP001172082"/>
    </source>
</evidence>
<dbReference type="InterPro" id="IPR002591">
    <property type="entry name" value="Phosphodiest/P_Trfase"/>
</dbReference>
<protein>
    <submittedName>
        <fullName evidence="1">Alkaline phosphatase family protein</fullName>
    </submittedName>
</protein>
<dbReference type="Gene3D" id="3.40.720.10">
    <property type="entry name" value="Alkaline Phosphatase, subunit A"/>
    <property type="match status" value="1"/>
</dbReference>
<dbReference type="EMBL" id="JAUJEA010000014">
    <property type="protein sequence ID" value="MDN5204935.1"/>
    <property type="molecule type" value="Genomic_DNA"/>
</dbReference>
<name>A0ABT8KVX5_9BACT</name>
<dbReference type="InterPro" id="IPR017850">
    <property type="entry name" value="Alkaline_phosphatase_core_sf"/>
</dbReference>
<gene>
    <name evidence="1" type="ORF">QQ008_26330</name>
</gene>
<organism evidence="1 2">
    <name type="scientific">Splendidivirga corallicola</name>
    <dbReference type="NCBI Taxonomy" id="3051826"/>
    <lineage>
        <taxon>Bacteria</taxon>
        <taxon>Pseudomonadati</taxon>
        <taxon>Bacteroidota</taxon>
        <taxon>Cytophagia</taxon>
        <taxon>Cytophagales</taxon>
        <taxon>Splendidivirgaceae</taxon>
        <taxon>Splendidivirga</taxon>
    </lineage>
</organism>
<comment type="caution">
    <text evidence="1">The sequence shown here is derived from an EMBL/GenBank/DDBJ whole genome shotgun (WGS) entry which is preliminary data.</text>
</comment>
<dbReference type="PANTHER" id="PTHR10151">
    <property type="entry name" value="ECTONUCLEOTIDE PYROPHOSPHATASE/PHOSPHODIESTERASE"/>
    <property type="match status" value="1"/>
</dbReference>
<dbReference type="RefSeq" id="WP_346754958.1">
    <property type="nucleotide sequence ID" value="NZ_JAUJEA010000014.1"/>
</dbReference>
<proteinExistence type="predicted"/>
<dbReference type="SUPFAM" id="SSF53649">
    <property type="entry name" value="Alkaline phosphatase-like"/>
    <property type="match status" value="1"/>
</dbReference>
<reference evidence="1" key="1">
    <citation type="submission" date="2023-06" db="EMBL/GenBank/DDBJ databases">
        <title>Genomic of Parafulvivirga corallium.</title>
        <authorList>
            <person name="Wang G."/>
        </authorList>
    </citation>
    <scope>NUCLEOTIDE SEQUENCE</scope>
    <source>
        <strain evidence="1">BMA10</strain>
    </source>
</reference>
<dbReference type="Proteomes" id="UP001172082">
    <property type="component" value="Unassembled WGS sequence"/>
</dbReference>
<evidence type="ECO:0000313" key="1">
    <source>
        <dbReference type="EMBL" id="MDN5204935.1"/>
    </source>
</evidence>
<dbReference type="PANTHER" id="PTHR10151:SF120">
    <property type="entry name" value="BIS(5'-ADENOSYL)-TRIPHOSPHATASE"/>
    <property type="match status" value="1"/>
</dbReference>
<accession>A0ABT8KVX5</accession>
<keyword evidence="2" id="KW-1185">Reference proteome</keyword>
<dbReference type="Pfam" id="PF01663">
    <property type="entry name" value="Phosphodiest"/>
    <property type="match status" value="1"/>
</dbReference>